<protein>
    <submittedName>
        <fullName evidence="1">Uncharacterized protein</fullName>
    </submittedName>
</protein>
<sequence length="54" mass="6414">MPEPDYFTRFLSARVNTLPYSFHSLRFSASRESYGHSWLQRLLCLVYHRVLGHA</sequence>
<dbReference type="EMBL" id="PP856728">
    <property type="protein sequence ID" value="XCH41440.1"/>
    <property type="molecule type" value="Genomic_DNA"/>
</dbReference>
<evidence type="ECO:0000313" key="1">
    <source>
        <dbReference type="EMBL" id="XCH41440.1"/>
    </source>
</evidence>
<proteinExistence type="predicted"/>
<organism evidence="1">
    <name type="scientific">Salmonella phage vB_STmST313_KE30</name>
    <dbReference type="NCBI Taxonomy" id="3161180"/>
    <lineage>
        <taxon>Viruses</taxon>
        <taxon>Duplodnaviria</taxon>
        <taxon>Heunggongvirae</taxon>
        <taxon>Uroviricota</taxon>
        <taxon>Caudoviricetes</taxon>
        <taxon>Pantevenvirales</taxon>
        <taxon>Ackermannviridae</taxon>
        <taxon>Cvivirinae</taxon>
        <taxon>Kuttervirus</taxon>
    </lineage>
</organism>
<name>A0AAU8GHW1_9CAUD</name>
<reference evidence="1" key="1">
    <citation type="submission" date="2024-05" db="EMBL/GenBank/DDBJ databases">
        <authorList>
            <person name="Mugo M.M."/>
            <person name="Musyoki A.M."/>
            <person name="Makumi A.M."/>
            <person name="Mutai I."/>
            <person name="Drechsel O."/>
            <person name="Kering K.K."/>
            <person name="Muturi P."/>
            <person name="Mbae C.K."/>
            <person name="Kariuki S.M."/>
        </authorList>
    </citation>
    <scope>NUCLEOTIDE SEQUENCE</scope>
</reference>
<accession>A0AAU8GHW1</accession>
<gene>
    <name evidence="1" type="ORF">EGKTSNJQ_CDS0030</name>
</gene>